<evidence type="ECO:0000313" key="2">
    <source>
        <dbReference type="EMBL" id="GLQ88471.1"/>
    </source>
</evidence>
<name>A0ABQ5XBB2_9GAMM</name>
<accession>A0ABQ5XBB2</accession>
<reference evidence="3" key="1">
    <citation type="journal article" date="2019" name="Int. J. Syst. Evol. Microbiol.">
        <title>The Global Catalogue of Microorganisms (GCM) 10K type strain sequencing project: providing services to taxonomists for standard genome sequencing and annotation.</title>
        <authorList>
            <consortium name="The Broad Institute Genomics Platform"/>
            <consortium name="The Broad Institute Genome Sequencing Center for Infectious Disease"/>
            <person name="Wu L."/>
            <person name="Ma J."/>
        </authorList>
    </citation>
    <scope>NUCLEOTIDE SEQUENCE [LARGE SCALE GENOMIC DNA]</scope>
    <source>
        <strain evidence="3">NBRC 111981</strain>
    </source>
</reference>
<gene>
    <name evidence="2" type="ORF">GCM10007898_20400</name>
</gene>
<feature type="signal peptide" evidence="1">
    <location>
        <begin position="1"/>
        <end position="19"/>
    </location>
</feature>
<evidence type="ECO:0000313" key="3">
    <source>
        <dbReference type="Proteomes" id="UP001156627"/>
    </source>
</evidence>
<dbReference type="RefSeq" id="WP_284331909.1">
    <property type="nucleotide sequence ID" value="NZ_BSOA01000015.1"/>
</dbReference>
<evidence type="ECO:0000256" key="1">
    <source>
        <dbReference type="SAM" id="SignalP"/>
    </source>
</evidence>
<keyword evidence="3" id="KW-1185">Reference proteome</keyword>
<dbReference type="Proteomes" id="UP001156627">
    <property type="component" value="Unassembled WGS sequence"/>
</dbReference>
<feature type="chain" id="PRO_5045867249" description="DUF4398 domain-containing protein" evidence="1">
    <location>
        <begin position="20"/>
        <end position="91"/>
    </location>
</feature>
<organism evidence="2 3">
    <name type="scientific">Dyella flagellata</name>
    <dbReference type="NCBI Taxonomy" id="1867833"/>
    <lineage>
        <taxon>Bacteria</taxon>
        <taxon>Pseudomonadati</taxon>
        <taxon>Pseudomonadota</taxon>
        <taxon>Gammaproteobacteria</taxon>
        <taxon>Lysobacterales</taxon>
        <taxon>Rhodanobacteraceae</taxon>
        <taxon>Dyella</taxon>
    </lineage>
</organism>
<protein>
    <recommendedName>
        <fullName evidence="4">DUF4398 domain-containing protein</fullName>
    </recommendedName>
</protein>
<sequence>MKRIALVAMVAGLAAIATAAAQQPVRDVSAKRHPNLAAAQHLVDQAYKRVTDAQQANEFDLGGHAAKAKELLDQANAELKQAAETSNGNHH</sequence>
<evidence type="ECO:0008006" key="4">
    <source>
        <dbReference type="Google" id="ProtNLM"/>
    </source>
</evidence>
<comment type="caution">
    <text evidence="2">The sequence shown here is derived from an EMBL/GenBank/DDBJ whole genome shotgun (WGS) entry which is preliminary data.</text>
</comment>
<proteinExistence type="predicted"/>
<dbReference type="EMBL" id="BSOA01000015">
    <property type="protein sequence ID" value="GLQ88471.1"/>
    <property type="molecule type" value="Genomic_DNA"/>
</dbReference>
<keyword evidence="1" id="KW-0732">Signal</keyword>